<evidence type="ECO:0000313" key="3">
    <source>
        <dbReference type="Proteomes" id="UP001231189"/>
    </source>
</evidence>
<proteinExistence type="predicted"/>
<reference evidence="2" key="1">
    <citation type="submission" date="2023-07" db="EMBL/GenBank/DDBJ databases">
        <title>A chromosome-level genome assembly of Lolium multiflorum.</title>
        <authorList>
            <person name="Chen Y."/>
            <person name="Copetti D."/>
            <person name="Kolliker R."/>
            <person name="Studer B."/>
        </authorList>
    </citation>
    <scope>NUCLEOTIDE SEQUENCE</scope>
    <source>
        <strain evidence="2">02402/16</strain>
        <tissue evidence="2">Leaf</tissue>
    </source>
</reference>
<dbReference type="EMBL" id="JAUUTY010000003">
    <property type="protein sequence ID" value="KAK1660467.1"/>
    <property type="molecule type" value="Genomic_DNA"/>
</dbReference>
<evidence type="ECO:0000256" key="1">
    <source>
        <dbReference type="SAM" id="MobiDB-lite"/>
    </source>
</evidence>
<organism evidence="2 3">
    <name type="scientific">Lolium multiflorum</name>
    <name type="common">Italian ryegrass</name>
    <name type="synonym">Lolium perenne subsp. multiflorum</name>
    <dbReference type="NCBI Taxonomy" id="4521"/>
    <lineage>
        <taxon>Eukaryota</taxon>
        <taxon>Viridiplantae</taxon>
        <taxon>Streptophyta</taxon>
        <taxon>Embryophyta</taxon>
        <taxon>Tracheophyta</taxon>
        <taxon>Spermatophyta</taxon>
        <taxon>Magnoliopsida</taxon>
        <taxon>Liliopsida</taxon>
        <taxon>Poales</taxon>
        <taxon>Poaceae</taxon>
        <taxon>BOP clade</taxon>
        <taxon>Pooideae</taxon>
        <taxon>Poodae</taxon>
        <taxon>Poeae</taxon>
        <taxon>Poeae Chloroplast Group 2 (Poeae type)</taxon>
        <taxon>Loliodinae</taxon>
        <taxon>Loliinae</taxon>
        <taxon>Lolium</taxon>
    </lineage>
</organism>
<gene>
    <name evidence="2" type="ORF">QYE76_048626</name>
</gene>
<sequence length="173" mass="18922">MHTAKGAQLCTMLPPAVAVGFFAVWLRVEAHGKEKPLPWGLEGRRTAKSGHGKEGQRTAKHGARQRWAQRTAKLGRTAKPLPCDFRSTHGKVSSAHLDYLVEDNTMDDIFLSPELDGNLAHVDYLVEDNAMDDICLSPALDGNLGMPTFQDYLDEEQVTEKGGSCDNGPIPNP</sequence>
<protein>
    <submittedName>
        <fullName evidence="2">Uncharacterized protein</fullName>
    </submittedName>
</protein>
<dbReference type="Proteomes" id="UP001231189">
    <property type="component" value="Unassembled WGS sequence"/>
</dbReference>
<feature type="region of interest" description="Disordered" evidence="1">
    <location>
        <begin position="39"/>
        <end position="64"/>
    </location>
</feature>
<accession>A0AAD8SN01</accession>
<keyword evidence="3" id="KW-1185">Reference proteome</keyword>
<comment type="caution">
    <text evidence="2">The sequence shown here is derived from an EMBL/GenBank/DDBJ whole genome shotgun (WGS) entry which is preliminary data.</text>
</comment>
<evidence type="ECO:0000313" key="2">
    <source>
        <dbReference type="EMBL" id="KAK1660467.1"/>
    </source>
</evidence>
<name>A0AAD8SN01_LOLMU</name>
<dbReference type="AlphaFoldDB" id="A0AAD8SN01"/>